<name>A0AAV8XUD8_9CUCU</name>
<evidence type="ECO:0000313" key="2">
    <source>
        <dbReference type="Proteomes" id="UP001162162"/>
    </source>
</evidence>
<dbReference type="AlphaFoldDB" id="A0AAV8XUD8"/>
<gene>
    <name evidence="1" type="ORF">NQ318_017789</name>
</gene>
<feature type="non-terminal residue" evidence="1">
    <location>
        <position position="1"/>
    </location>
</feature>
<dbReference type="SUPFAM" id="SSF101912">
    <property type="entry name" value="Sema domain"/>
    <property type="match status" value="1"/>
</dbReference>
<evidence type="ECO:0000313" key="1">
    <source>
        <dbReference type="EMBL" id="KAJ8942493.1"/>
    </source>
</evidence>
<dbReference type="InterPro" id="IPR036352">
    <property type="entry name" value="Semap_dom_sf"/>
</dbReference>
<dbReference type="InterPro" id="IPR015943">
    <property type="entry name" value="WD40/YVTN_repeat-like_dom_sf"/>
</dbReference>
<dbReference type="EMBL" id="JAPWTK010000324">
    <property type="protein sequence ID" value="KAJ8942493.1"/>
    <property type="molecule type" value="Genomic_DNA"/>
</dbReference>
<comment type="caution">
    <text evidence="1">The sequence shown here is derived from an EMBL/GenBank/DDBJ whole genome shotgun (WGS) entry which is preliminary data.</text>
</comment>
<reference evidence="1" key="1">
    <citation type="journal article" date="2023" name="Insect Mol. Biol.">
        <title>Genome sequencing provides insights into the evolution of gene families encoding plant cell wall-degrading enzymes in longhorned beetles.</title>
        <authorList>
            <person name="Shin N.R."/>
            <person name="Okamura Y."/>
            <person name="Kirsch R."/>
            <person name="Pauchet Y."/>
        </authorList>
    </citation>
    <scope>NUCLEOTIDE SEQUENCE</scope>
    <source>
        <strain evidence="1">AMC_N1</strain>
    </source>
</reference>
<dbReference type="Gene3D" id="2.130.10.10">
    <property type="entry name" value="YVTN repeat-like/Quinoprotein amine dehydrogenase"/>
    <property type="match status" value="1"/>
</dbReference>
<protein>
    <submittedName>
        <fullName evidence="1">Uncharacterized protein</fullName>
    </submittedName>
</protein>
<organism evidence="1 2">
    <name type="scientific">Aromia moschata</name>
    <dbReference type="NCBI Taxonomy" id="1265417"/>
    <lineage>
        <taxon>Eukaryota</taxon>
        <taxon>Metazoa</taxon>
        <taxon>Ecdysozoa</taxon>
        <taxon>Arthropoda</taxon>
        <taxon>Hexapoda</taxon>
        <taxon>Insecta</taxon>
        <taxon>Pterygota</taxon>
        <taxon>Neoptera</taxon>
        <taxon>Endopterygota</taxon>
        <taxon>Coleoptera</taxon>
        <taxon>Polyphaga</taxon>
        <taxon>Cucujiformia</taxon>
        <taxon>Chrysomeloidea</taxon>
        <taxon>Cerambycidae</taxon>
        <taxon>Cerambycinae</taxon>
        <taxon>Callichromatini</taxon>
        <taxon>Aromia</taxon>
    </lineage>
</organism>
<proteinExistence type="predicted"/>
<sequence>HNLITCLKQQENACARMHIMIPNGITKVLQISNHLPMYFFVEGVTSYSQMLFDVSRISFGGSRDRLYRLSLSKLKLLEYAEWQAPFEKITSCINKGQSEENRRNYKILLTNGRHPCMRH</sequence>
<keyword evidence="2" id="KW-1185">Reference proteome</keyword>
<dbReference type="Proteomes" id="UP001162162">
    <property type="component" value="Unassembled WGS sequence"/>
</dbReference>
<accession>A0AAV8XUD8</accession>